<keyword evidence="2 6" id="KW-0436">Ligase</keyword>
<evidence type="ECO:0000256" key="1">
    <source>
        <dbReference type="ARBA" id="ARBA00007572"/>
    </source>
</evidence>
<dbReference type="EMBL" id="AP027729">
    <property type="protein sequence ID" value="BDZ43485.1"/>
    <property type="molecule type" value="Genomic_DNA"/>
</dbReference>
<evidence type="ECO:0000259" key="5">
    <source>
        <dbReference type="PROSITE" id="PS50160"/>
    </source>
</evidence>
<dbReference type="Gene3D" id="2.40.50.140">
    <property type="entry name" value="Nucleic acid-binding proteins"/>
    <property type="match status" value="1"/>
</dbReference>
<protein>
    <submittedName>
        <fullName evidence="6">ATP-dependent DNA ligase</fullName>
    </submittedName>
</protein>
<dbReference type="InterPro" id="IPR016059">
    <property type="entry name" value="DNA_ligase_ATP-dep_CS"/>
</dbReference>
<dbReference type="InterPro" id="IPR044119">
    <property type="entry name" value="Adenylation_LigC-like"/>
</dbReference>
<evidence type="ECO:0000313" key="6">
    <source>
        <dbReference type="EMBL" id="BDZ43485.1"/>
    </source>
</evidence>
<dbReference type="InterPro" id="IPR050191">
    <property type="entry name" value="ATP-dep_DNA_ligase"/>
</dbReference>
<dbReference type="CDD" id="cd07905">
    <property type="entry name" value="Adenylation_DNA_ligase_LigC"/>
    <property type="match status" value="1"/>
</dbReference>
<dbReference type="SUPFAM" id="SSF56091">
    <property type="entry name" value="DNA ligase/mRNA capping enzyme, catalytic domain"/>
    <property type="match status" value="1"/>
</dbReference>
<gene>
    <name evidence="6" type="primary">ligC</name>
    <name evidence="6" type="ORF">GCM10025865_27840</name>
</gene>
<dbReference type="RefSeq" id="WP_350227572.1">
    <property type="nucleotide sequence ID" value="NZ_AP027729.1"/>
</dbReference>
<comment type="catalytic activity">
    <reaction evidence="3">
        <text>ATP + (deoxyribonucleotide)n-3'-hydroxyl + 5'-phospho-(deoxyribonucleotide)m = (deoxyribonucleotide)n+m + AMP + diphosphate.</text>
        <dbReference type="EC" id="6.5.1.1"/>
    </reaction>
</comment>
<evidence type="ECO:0000256" key="4">
    <source>
        <dbReference type="SAM" id="MobiDB-lite"/>
    </source>
</evidence>
<comment type="similarity">
    <text evidence="1">Belongs to the ATP-dependent DNA ligase family.</text>
</comment>
<dbReference type="NCBIfam" id="NF006078">
    <property type="entry name" value="PRK08224.1"/>
    <property type="match status" value="1"/>
</dbReference>
<dbReference type="Pfam" id="PF01068">
    <property type="entry name" value="DNA_ligase_A_M"/>
    <property type="match status" value="1"/>
</dbReference>
<feature type="domain" description="ATP-dependent DNA ligase family profile" evidence="5">
    <location>
        <begin position="110"/>
        <end position="232"/>
    </location>
</feature>
<dbReference type="InterPro" id="IPR012340">
    <property type="entry name" value="NA-bd_OB-fold"/>
</dbReference>
<dbReference type="Gene3D" id="3.30.470.30">
    <property type="entry name" value="DNA ligase/mRNA capping enzyme"/>
    <property type="match status" value="1"/>
</dbReference>
<accession>A0ABM8G5Q9</accession>
<dbReference type="Proteomes" id="UP001321475">
    <property type="component" value="Chromosome"/>
</dbReference>
<evidence type="ECO:0000256" key="2">
    <source>
        <dbReference type="ARBA" id="ARBA00022598"/>
    </source>
</evidence>
<dbReference type="GO" id="GO:0016874">
    <property type="term" value="F:ligase activity"/>
    <property type="evidence" value="ECO:0007669"/>
    <property type="project" value="UniProtKB-KW"/>
</dbReference>
<dbReference type="InterPro" id="IPR012310">
    <property type="entry name" value="DNA_ligase_ATP-dep_cent"/>
</dbReference>
<sequence length="347" mass="36794">MDLPVMPPVKPMLAKAVSGVPAADAHGGLVYEPKWDGFRCIAFRDGDDVLLASRSGKPLDRYFPDVVDAVREALPPRCVVDGEIVVARDSRLDFELLSARVHPAASRVARLAQETPAALVVFDVLALGDEDLTGEPQSRRHDVLDGLGLDGPLVHATRRTRDRDVAQQWFEVFEGAGLDGIVAKPVGLPYAPGKRSMLKVKHERTADVVLAGYRPHKDSTEDLPLVGSLLVGLHDVDGVLQFVGAASSFTAARRAELAVELAPLVVTADHPWIGGPGGASDDGASDGADGPGECARPGRRHAGRAARICPSWRYDRRSSSRSPTTTWRAKGSATPSSSSGSGSTANP</sequence>
<proteinExistence type="inferred from homology"/>
<reference evidence="7" key="1">
    <citation type="journal article" date="2019" name="Int. J. Syst. Evol. Microbiol.">
        <title>The Global Catalogue of Microorganisms (GCM) 10K type strain sequencing project: providing services to taxonomists for standard genome sequencing and annotation.</title>
        <authorList>
            <consortium name="The Broad Institute Genomics Platform"/>
            <consortium name="The Broad Institute Genome Sequencing Center for Infectious Disease"/>
            <person name="Wu L."/>
            <person name="Ma J."/>
        </authorList>
    </citation>
    <scope>NUCLEOTIDE SEQUENCE [LARGE SCALE GENOMIC DNA]</scope>
    <source>
        <strain evidence="7">NBRC 108565</strain>
    </source>
</reference>
<evidence type="ECO:0000256" key="3">
    <source>
        <dbReference type="ARBA" id="ARBA00034003"/>
    </source>
</evidence>
<dbReference type="PANTHER" id="PTHR45674:SF4">
    <property type="entry name" value="DNA LIGASE 1"/>
    <property type="match status" value="1"/>
</dbReference>
<organism evidence="6 7">
    <name type="scientific">Paraoerskovia sediminicola</name>
    <dbReference type="NCBI Taxonomy" id="1138587"/>
    <lineage>
        <taxon>Bacteria</taxon>
        <taxon>Bacillati</taxon>
        <taxon>Actinomycetota</taxon>
        <taxon>Actinomycetes</taxon>
        <taxon>Micrococcales</taxon>
        <taxon>Cellulomonadaceae</taxon>
        <taxon>Paraoerskovia</taxon>
    </lineage>
</organism>
<dbReference type="PANTHER" id="PTHR45674">
    <property type="entry name" value="DNA LIGASE 1/3 FAMILY MEMBER"/>
    <property type="match status" value="1"/>
</dbReference>
<dbReference type="PROSITE" id="PS50160">
    <property type="entry name" value="DNA_LIGASE_A3"/>
    <property type="match status" value="1"/>
</dbReference>
<name>A0ABM8G5Q9_9CELL</name>
<feature type="compositionally biased region" description="Low complexity" evidence="4">
    <location>
        <begin position="320"/>
        <end position="347"/>
    </location>
</feature>
<keyword evidence="7" id="KW-1185">Reference proteome</keyword>
<dbReference type="PROSITE" id="PS00697">
    <property type="entry name" value="DNA_LIGASE_A1"/>
    <property type="match status" value="1"/>
</dbReference>
<feature type="compositionally biased region" description="Low complexity" evidence="4">
    <location>
        <begin position="281"/>
        <end position="292"/>
    </location>
</feature>
<feature type="region of interest" description="Disordered" evidence="4">
    <location>
        <begin position="273"/>
        <end position="347"/>
    </location>
</feature>
<evidence type="ECO:0000313" key="7">
    <source>
        <dbReference type="Proteomes" id="UP001321475"/>
    </source>
</evidence>